<keyword evidence="1" id="KW-0472">Membrane</keyword>
<name>A0A9D4JPS0_DREPO</name>
<dbReference type="Proteomes" id="UP000828390">
    <property type="component" value="Unassembled WGS sequence"/>
</dbReference>
<feature type="transmembrane region" description="Helical" evidence="1">
    <location>
        <begin position="72"/>
        <end position="98"/>
    </location>
</feature>
<organism evidence="2 3">
    <name type="scientific">Dreissena polymorpha</name>
    <name type="common">Zebra mussel</name>
    <name type="synonym">Mytilus polymorpha</name>
    <dbReference type="NCBI Taxonomy" id="45954"/>
    <lineage>
        <taxon>Eukaryota</taxon>
        <taxon>Metazoa</taxon>
        <taxon>Spiralia</taxon>
        <taxon>Lophotrochozoa</taxon>
        <taxon>Mollusca</taxon>
        <taxon>Bivalvia</taxon>
        <taxon>Autobranchia</taxon>
        <taxon>Heteroconchia</taxon>
        <taxon>Euheterodonta</taxon>
        <taxon>Imparidentia</taxon>
        <taxon>Neoheterodontei</taxon>
        <taxon>Myida</taxon>
        <taxon>Dreissenoidea</taxon>
        <taxon>Dreissenidae</taxon>
        <taxon>Dreissena</taxon>
    </lineage>
</organism>
<comment type="caution">
    <text evidence="2">The sequence shown here is derived from an EMBL/GenBank/DDBJ whole genome shotgun (WGS) entry which is preliminary data.</text>
</comment>
<keyword evidence="1" id="KW-0812">Transmembrane</keyword>
<keyword evidence="1" id="KW-1133">Transmembrane helix</keyword>
<dbReference type="EMBL" id="JAIWYP010000005">
    <property type="protein sequence ID" value="KAH3816408.1"/>
    <property type="molecule type" value="Genomic_DNA"/>
</dbReference>
<dbReference type="AlphaFoldDB" id="A0A9D4JPS0"/>
<evidence type="ECO:0000313" key="2">
    <source>
        <dbReference type="EMBL" id="KAH3816408.1"/>
    </source>
</evidence>
<gene>
    <name evidence="2" type="ORF">DPMN_117924</name>
</gene>
<keyword evidence="3" id="KW-1185">Reference proteome</keyword>
<proteinExistence type="predicted"/>
<evidence type="ECO:0000256" key="1">
    <source>
        <dbReference type="SAM" id="Phobius"/>
    </source>
</evidence>
<protein>
    <submittedName>
        <fullName evidence="2">Uncharacterized protein</fullName>
    </submittedName>
</protein>
<sequence length="107" mass="12118">MDGTDMSLTAHEINGDDQGRINVRQTQKYENTQSRVLQTVAVLSQRDSDVNLPPELDCRGIDMYIKGIHHLVLLYIIFCCAENMGIICSSYITVLVLLEMDVRVFVI</sequence>
<evidence type="ECO:0000313" key="3">
    <source>
        <dbReference type="Proteomes" id="UP000828390"/>
    </source>
</evidence>
<reference evidence="2" key="2">
    <citation type="submission" date="2020-11" db="EMBL/GenBank/DDBJ databases">
        <authorList>
            <person name="McCartney M.A."/>
            <person name="Auch B."/>
            <person name="Kono T."/>
            <person name="Mallez S."/>
            <person name="Becker A."/>
            <person name="Gohl D.M."/>
            <person name="Silverstein K.A.T."/>
            <person name="Koren S."/>
            <person name="Bechman K.B."/>
            <person name="Herman A."/>
            <person name="Abrahante J.E."/>
            <person name="Garbe J."/>
        </authorList>
    </citation>
    <scope>NUCLEOTIDE SEQUENCE</scope>
    <source>
        <strain evidence="2">Duluth1</strain>
        <tissue evidence="2">Whole animal</tissue>
    </source>
</reference>
<reference evidence="2" key="1">
    <citation type="journal article" date="2019" name="bioRxiv">
        <title>The Genome of the Zebra Mussel, Dreissena polymorpha: A Resource for Invasive Species Research.</title>
        <authorList>
            <person name="McCartney M.A."/>
            <person name="Auch B."/>
            <person name="Kono T."/>
            <person name="Mallez S."/>
            <person name="Zhang Y."/>
            <person name="Obille A."/>
            <person name="Becker A."/>
            <person name="Abrahante J.E."/>
            <person name="Garbe J."/>
            <person name="Badalamenti J.P."/>
            <person name="Herman A."/>
            <person name="Mangelson H."/>
            <person name="Liachko I."/>
            <person name="Sullivan S."/>
            <person name="Sone E.D."/>
            <person name="Koren S."/>
            <person name="Silverstein K.A.T."/>
            <person name="Beckman K.B."/>
            <person name="Gohl D.M."/>
        </authorList>
    </citation>
    <scope>NUCLEOTIDE SEQUENCE</scope>
    <source>
        <strain evidence="2">Duluth1</strain>
        <tissue evidence="2">Whole animal</tissue>
    </source>
</reference>
<accession>A0A9D4JPS0</accession>